<dbReference type="EMBL" id="VEVO01000022">
    <property type="protein sequence ID" value="KAF0023944.1"/>
    <property type="molecule type" value="Genomic_DNA"/>
</dbReference>
<evidence type="ECO:0000313" key="2">
    <source>
        <dbReference type="EMBL" id="KAF0023944.1"/>
    </source>
</evidence>
<dbReference type="Proteomes" id="UP000438429">
    <property type="component" value="Unassembled WGS sequence"/>
</dbReference>
<organism evidence="2 3">
    <name type="scientific">Scophthalmus maximus</name>
    <name type="common">Turbot</name>
    <name type="synonym">Psetta maxima</name>
    <dbReference type="NCBI Taxonomy" id="52904"/>
    <lineage>
        <taxon>Eukaryota</taxon>
        <taxon>Metazoa</taxon>
        <taxon>Chordata</taxon>
        <taxon>Craniata</taxon>
        <taxon>Vertebrata</taxon>
        <taxon>Euteleostomi</taxon>
        <taxon>Actinopterygii</taxon>
        <taxon>Neopterygii</taxon>
        <taxon>Teleostei</taxon>
        <taxon>Neoteleostei</taxon>
        <taxon>Acanthomorphata</taxon>
        <taxon>Carangaria</taxon>
        <taxon>Pleuronectiformes</taxon>
        <taxon>Pleuronectoidei</taxon>
        <taxon>Scophthalmidae</taxon>
        <taxon>Scophthalmus</taxon>
    </lineage>
</organism>
<evidence type="ECO:0000313" key="3">
    <source>
        <dbReference type="Proteomes" id="UP000438429"/>
    </source>
</evidence>
<dbReference type="AlphaFoldDB" id="A0A6A4S071"/>
<feature type="region of interest" description="Disordered" evidence="1">
    <location>
        <begin position="1"/>
        <end position="91"/>
    </location>
</feature>
<protein>
    <submittedName>
        <fullName evidence="2">Uncharacterized protein</fullName>
    </submittedName>
</protein>
<evidence type="ECO:0000256" key="1">
    <source>
        <dbReference type="SAM" id="MobiDB-lite"/>
    </source>
</evidence>
<proteinExistence type="predicted"/>
<feature type="compositionally biased region" description="Low complexity" evidence="1">
    <location>
        <begin position="1"/>
        <end position="18"/>
    </location>
</feature>
<gene>
    <name evidence="2" type="ORF">F2P81_024574</name>
</gene>
<accession>A0A6A4S071</accession>
<feature type="compositionally biased region" description="Acidic residues" evidence="1">
    <location>
        <begin position="49"/>
        <end position="58"/>
    </location>
</feature>
<sequence>MQMFARVEPQQQQRVPEVSATRTERGVQGPAHCLGERGGCSASIAGGNGEEEEEEEEEVRYSPIQRRGPSPPSAPRCPAESSVARGSAAATWTEQMQPTDFLLLSAASLQTSPDERRELHADLIITARPSHNAEVSLPPTFCRPDRWGVRMEDHTCQGNKCDDQPDQHRGNVLIKCVYFQIM</sequence>
<name>A0A6A4S071_SCOMX</name>
<reference evidence="2 3" key="1">
    <citation type="submission" date="2019-06" db="EMBL/GenBank/DDBJ databases">
        <title>Draft genomes of female and male turbot (Scophthalmus maximus).</title>
        <authorList>
            <person name="Xu H."/>
            <person name="Xu X.-W."/>
            <person name="Shao C."/>
            <person name="Chen S."/>
        </authorList>
    </citation>
    <scope>NUCLEOTIDE SEQUENCE [LARGE SCALE GENOMIC DNA]</scope>
    <source>
        <strain evidence="2">Ysfricsl-2016a</strain>
        <tissue evidence="2">Blood</tissue>
    </source>
</reference>
<comment type="caution">
    <text evidence="2">The sequence shown here is derived from an EMBL/GenBank/DDBJ whole genome shotgun (WGS) entry which is preliminary data.</text>
</comment>